<feature type="coiled-coil region" evidence="6">
    <location>
        <begin position="276"/>
        <end position="516"/>
    </location>
</feature>
<dbReference type="Proteomes" id="UP001529340">
    <property type="component" value="Unassembled WGS sequence"/>
</dbReference>
<dbReference type="InterPro" id="IPR003838">
    <property type="entry name" value="ABC3_permease_C"/>
</dbReference>
<feature type="transmembrane region" description="Helical" evidence="7">
    <location>
        <begin position="948"/>
        <end position="970"/>
    </location>
</feature>
<name>A0ABT7UE78_9FIRM</name>
<evidence type="ECO:0000256" key="3">
    <source>
        <dbReference type="ARBA" id="ARBA00022692"/>
    </source>
</evidence>
<keyword evidence="11" id="KW-1185">Reference proteome</keyword>
<evidence type="ECO:0000259" key="8">
    <source>
        <dbReference type="Pfam" id="PF02687"/>
    </source>
</evidence>
<feature type="transmembrane region" description="Helical" evidence="7">
    <location>
        <begin position="718"/>
        <end position="738"/>
    </location>
</feature>
<protein>
    <submittedName>
        <fullName evidence="10">FtsX-like permease family protein</fullName>
    </submittedName>
</protein>
<proteinExistence type="predicted"/>
<reference evidence="10 11" key="2">
    <citation type="submission" date="2023-06" db="EMBL/GenBank/DDBJ databases">
        <title>Identification and characterization of horizontal gene transfer across gut microbiota members of farm animals based on homology search.</title>
        <authorList>
            <person name="Schwarzerova J."/>
            <person name="Nykrynova M."/>
            <person name="Jureckova K."/>
            <person name="Cejkova D."/>
            <person name="Rychlik I."/>
        </authorList>
    </citation>
    <scope>NUCLEOTIDE SEQUENCE [LARGE SCALE GENOMIC DNA]</scope>
    <source>
        <strain evidence="10 11">ET39</strain>
    </source>
</reference>
<keyword evidence="5 7" id="KW-0472">Membrane</keyword>
<dbReference type="CDD" id="cd00176">
    <property type="entry name" value="SPEC"/>
    <property type="match status" value="1"/>
</dbReference>
<evidence type="ECO:0000256" key="4">
    <source>
        <dbReference type="ARBA" id="ARBA00022989"/>
    </source>
</evidence>
<keyword evidence="2" id="KW-1003">Cell membrane</keyword>
<feature type="domain" description="MacB-like periplasmic core" evidence="9">
    <location>
        <begin position="24"/>
        <end position="195"/>
    </location>
</feature>
<dbReference type="InterPro" id="IPR025857">
    <property type="entry name" value="MacB_PCD"/>
</dbReference>
<evidence type="ECO:0000256" key="5">
    <source>
        <dbReference type="ARBA" id="ARBA00023136"/>
    </source>
</evidence>
<accession>A0ABT7UE78</accession>
<dbReference type="PANTHER" id="PTHR30287">
    <property type="entry name" value="MEMBRANE COMPONENT OF PREDICTED ABC SUPERFAMILY METABOLITE UPTAKE TRANSPORTER"/>
    <property type="match status" value="1"/>
</dbReference>
<organism evidence="10 11">
    <name type="scientific">Amedibacillus dolichus</name>
    <dbReference type="NCBI Taxonomy" id="31971"/>
    <lineage>
        <taxon>Bacteria</taxon>
        <taxon>Bacillati</taxon>
        <taxon>Bacillota</taxon>
        <taxon>Erysipelotrichia</taxon>
        <taxon>Erysipelotrichales</taxon>
        <taxon>Erysipelotrichaceae</taxon>
        <taxon>Amedibacillus</taxon>
    </lineage>
</organism>
<comment type="subcellular location">
    <subcellularLocation>
        <location evidence="1">Cell membrane</location>
        <topology evidence="1">Multi-pass membrane protein</topology>
    </subcellularLocation>
</comment>
<dbReference type="Pfam" id="PF12704">
    <property type="entry name" value="MacB_PCD"/>
    <property type="match status" value="2"/>
</dbReference>
<dbReference type="InterPro" id="IPR018159">
    <property type="entry name" value="Spectrin/alpha-actinin"/>
</dbReference>
<evidence type="ECO:0000256" key="7">
    <source>
        <dbReference type="SAM" id="Phobius"/>
    </source>
</evidence>
<reference evidence="11" key="1">
    <citation type="submission" date="2023-06" db="EMBL/GenBank/DDBJ databases">
        <title>Identification and characterization of horizontal gene transfer across gut microbiota members of farm animals based on homology search.</title>
        <authorList>
            <person name="Zeman M."/>
            <person name="Kubasova T."/>
            <person name="Jahodarova E."/>
            <person name="Nykrynova M."/>
            <person name="Rychlik I."/>
        </authorList>
    </citation>
    <scope>NUCLEOTIDE SEQUENCE [LARGE SCALE GENOMIC DNA]</scope>
    <source>
        <strain evidence="11">ET39</strain>
    </source>
</reference>
<feature type="transmembrane region" description="Helical" evidence="7">
    <location>
        <begin position="552"/>
        <end position="573"/>
    </location>
</feature>
<feature type="transmembrane region" description="Helical" evidence="7">
    <location>
        <begin position="594"/>
        <end position="620"/>
    </location>
</feature>
<evidence type="ECO:0000313" key="11">
    <source>
        <dbReference type="Proteomes" id="UP001529340"/>
    </source>
</evidence>
<dbReference type="RefSeq" id="WP_289607688.1">
    <property type="nucleotide sequence ID" value="NZ_JAUDCG010000022.1"/>
</dbReference>
<dbReference type="InterPro" id="IPR038766">
    <property type="entry name" value="Membrane_comp_ABC_pdt"/>
</dbReference>
<dbReference type="Pfam" id="PF02687">
    <property type="entry name" value="FtsX"/>
    <property type="match status" value="2"/>
</dbReference>
<feature type="transmembrane region" description="Helical" evidence="7">
    <location>
        <begin position="1045"/>
        <end position="1064"/>
    </location>
</feature>
<feature type="transmembrane region" description="Helical" evidence="7">
    <location>
        <begin position="20"/>
        <end position="37"/>
    </location>
</feature>
<dbReference type="EMBL" id="JAUDCG010000022">
    <property type="protein sequence ID" value="MDM8157225.1"/>
    <property type="molecule type" value="Genomic_DNA"/>
</dbReference>
<evidence type="ECO:0000256" key="6">
    <source>
        <dbReference type="SAM" id="Coils"/>
    </source>
</evidence>
<dbReference type="PANTHER" id="PTHR30287:SF1">
    <property type="entry name" value="INNER MEMBRANE PROTEIN"/>
    <property type="match status" value="1"/>
</dbReference>
<keyword evidence="4 7" id="KW-1133">Transmembrane helix</keyword>
<evidence type="ECO:0000313" key="10">
    <source>
        <dbReference type="EMBL" id="MDM8157225.1"/>
    </source>
</evidence>
<keyword evidence="6" id="KW-0175">Coiled coil</keyword>
<feature type="domain" description="ABC3 transporter permease C-terminal" evidence="8">
    <location>
        <begin position="954"/>
        <end position="1070"/>
    </location>
</feature>
<dbReference type="Gene3D" id="1.10.287.1490">
    <property type="match status" value="1"/>
</dbReference>
<feature type="transmembrane region" description="Helical" evidence="7">
    <location>
        <begin position="640"/>
        <end position="666"/>
    </location>
</feature>
<comment type="caution">
    <text evidence="10">The sequence shown here is derived from an EMBL/GenBank/DDBJ whole genome shotgun (WGS) entry which is preliminary data.</text>
</comment>
<feature type="domain" description="MacB-like periplasmic core" evidence="9">
    <location>
        <begin position="721"/>
        <end position="917"/>
    </location>
</feature>
<keyword evidence="3 7" id="KW-0812">Transmembrane</keyword>
<gene>
    <name evidence="10" type="ORF">QUV96_06175</name>
</gene>
<sequence>MGSALLKDILREIKKSLGRFLSILLIVALGVAFFAGVKASVPDMKYTADAYFDAYNMQDIQLISTVGFTEEDVEAIRGIEGVQGVHATYTMDAVTTKDSRQITLKVMTMPQLDPDPDDPDYINQVRLIEGRMPQKSGECLVEADHLKASGLTIGDTITLSTGTDEDISEYLNQDTFTIVGTMYTPVYLSYEKGSTTIGSGTIDSFITILDEDFALDYYTEVDVTIEGAKAYNSYEDVYFDVTDPVKSRLESLGLERADLRLDEIKAAATEEYEDGVAEYEQAVETFNTQIEDAQQQLDDAENQLVISQATLNSSQLYAQQEVASGESQLAMLESMLESAKQQQSSMKEQLRAQIESLQSQLDSLKDQQDEYEQLVEENDQKIAELQQQLETADEAEKPAIEAEIRLRQQAKESAQQAYDALVSTITTLQGQLDALKEQLDQTDGYITELEGMLEQQRTQLAQAKAAADQQMEEGQQQIDDGWEELAQGKAELARQKALGEAELELAKERLDKAKEQIDAISDPQWYVLDRESQYSYMDYGSVADRMEGIAKVFPVFFFLVAALVCLTTMTRMVDEQRGNIGTMKALGYGKGAIALKYLLYAFIAGVVGSILGCALGMWIFPTVIFSAWNLMYNLPSLQFVFQPGLMFTASALVIGVTMLAAFAAVYKELMEVPSQLMRPKAPKIGKKILLERFPALWSRFSFTWKVTARNIFRYKKRFFMTVVGIAGCSALLVAGFGIQDSISDIVDKQYEEILNYDALISFESDATMLEKDDFLRQLENDDRMESVIGVEQLAVTVDNNGEDSSVSVVVPNDVNEFASFTTLRHRGSEEAVALGDDGALISEKLAMNLGIGSGDTITIKDGDGVERDIKIADVVENYVGHYLYLSPSYFREVFAERQSDTAVLAKTTSTDADFETALGEDLMSEEIVSSVTFYSGLASTFDDTISSLNFIVVVLVVAAGLLAFVVLYNLTNVNISERIREIATIKVLGFYDNEVSSYVFRETIFLTIIGALAGLVLGIGLHQIIMSLAEMESVMFGRNIDAISYVISFAITMLFGMIVNLVMYRKLKRVQMVESLKSVE</sequence>
<evidence type="ECO:0000256" key="1">
    <source>
        <dbReference type="ARBA" id="ARBA00004651"/>
    </source>
</evidence>
<evidence type="ECO:0000256" key="2">
    <source>
        <dbReference type="ARBA" id="ARBA00022475"/>
    </source>
</evidence>
<evidence type="ECO:0000259" key="9">
    <source>
        <dbReference type="Pfam" id="PF12704"/>
    </source>
</evidence>
<feature type="transmembrane region" description="Helical" evidence="7">
    <location>
        <begin position="1004"/>
        <end position="1025"/>
    </location>
</feature>
<feature type="domain" description="ABC3 transporter permease C-terminal" evidence="8">
    <location>
        <begin position="552"/>
        <end position="667"/>
    </location>
</feature>